<dbReference type="WBParaSite" id="L893_g215.t2">
    <property type="protein sequence ID" value="L893_g215.t2"/>
    <property type="gene ID" value="L893_g215"/>
</dbReference>
<evidence type="ECO:0000259" key="2">
    <source>
        <dbReference type="PROSITE" id="PS50004"/>
    </source>
</evidence>
<dbReference type="Proteomes" id="UP000095287">
    <property type="component" value="Unplaced"/>
</dbReference>
<sequence length="640" mass="72126">MSLLCVTIKKARLQGSVDEFHAYVTVKLQNVKSTTVAVRGNQPAWEQEFIFETNRLDEGLLLELWTKGVLWDKLLGVHLMPLSSVQYHARAGPGRWVQIDSELETRNGKTVGTARPTGHALLVDARFELPFDAQTGDAEELQAKLEALNSLIESEQLPLQHQSRAPFNHSPSAGISEDSDYTSDVSFPIHHHQPNSSVHQFESHLHPHRNGATTPTGQPRSVSGGLVPPSLSGTVPSSSAHQQDTASYEDEEDAYRNQNVSRHYDSYGDYYDNGYDRYAVDEHASGSRISGSDYYSSHVTQIDDYDIPPSCSSHYFNDATVPEPLHHYDSNGYLPSSRYRTPMERYDSIDGPADSSEYPSTVEERRCGSAAKNYDSDRYQSDGSRVRPRQGGYSSQNSQHWYTEEEEMSTPHGELLQPHYDDGGHGFDNSWSEQEPLSYNSRPRPGSAGKPEAFGHEVPTAHYSDDVDDHDHEDAPLVEMDDPYPLTTPADCRYNIDGYVVETAAMPNGHLPNGDVVHEHHEDEIVPEPEPEKRDLRELWKWAYKEVCKDMGIKKERLQEAFLLYADTHEKCTRYFIRIYGSVPFDSKCPVTTHWYSPFFSLLPVGDNCPVKDRTFTGGVLSSLRQLISDRDLKEALISL</sequence>
<proteinExistence type="predicted"/>
<dbReference type="PANTHER" id="PTHR10480">
    <property type="entry name" value="PROTEIN UNC-13 HOMOLOG"/>
    <property type="match status" value="1"/>
</dbReference>
<evidence type="ECO:0000313" key="4">
    <source>
        <dbReference type="WBParaSite" id="L893_g215.t2"/>
    </source>
</evidence>
<dbReference type="Pfam" id="PF00168">
    <property type="entry name" value="C2"/>
    <property type="match status" value="1"/>
</dbReference>
<dbReference type="InterPro" id="IPR035892">
    <property type="entry name" value="C2_domain_sf"/>
</dbReference>
<protein>
    <submittedName>
        <fullName evidence="4">C2 domain-containing protein</fullName>
    </submittedName>
</protein>
<dbReference type="SMART" id="SM00239">
    <property type="entry name" value="C2"/>
    <property type="match status" value="1"/>
</dbReference>
<feature type="compositionally biased region" description="Polar residues" evidence="1">
    <location>
        <begin position="392"/>
        <end position="401"/>
    </location>
</feature>
<feature type="compositionally biased region" description="Polar residues" evidence="1">
    <location>
        <begin position="211"/>
        <end position="221"/>
    </location>
</feature>
<feature type="region of interest" description="Disordered" evidence="1">
    <location>
        <begin position="159"/>
        <end position="259"/>
    </location>
</feature>
<feature type="compositionally biased region" description="Polar residues" evidence="1">
    <location>
        <begin position="429"/>
        <end position="441"/>
    </location>
</feature>
<evidence type="ECO:0000256" key="1">
    <source>
        <dbReference type="SAM" id="MobiDB-lite"/>
    </source>
</evidence>
<dbReference type="GO" id="GO:0016082">
    <property type="term" value="P:synaptic vesicle priming"/>
    <property type="evidence" value="ECO:0007669"/>
    <property type="project" value="TreeGrafter"/>
</dbReference>
<dbReference type="AlphaFoldDB" id="A0A1I7Z042"/>
<dbReference type="GO" id="GO:0035249">
    <property type="term" value="P:synaptic transmission, glutamatergic"/>
    <property type="evidence" value="ECO:0007669"/>
    <property type="project" value="TreeGrafter"/>
</dbReference>
<feature type="compositionally biased region" description="Polar residues" evidence="1">
    <location>
        <begin position="159"/>
        <end position="173"/>
    </location>
</feature>
<feature type="region of interest" description="Disordered" evidence="1">
    <location>
        <begin position="331"/>
        <end position="458"/>
    </location>
</feature>
<reference evidence="4" key="1">
    <citation type="submission" date="2016-11" db="UniProtKB">
        <authorList>
            <consortium name="WormBaseParasite"/>
        </authorList>
    </citation>
    <scope>IDENTIFICATION</scope>
</reference>
<dbReference type="GO" id="GO:0043195">
    <property type="term" value="C:terminal bouton"/>
    <property type="evidence" value="ECO:0007669"/>
    <property type="project" value="TreeGrafter"/>
</dbReference>
<dbReference type="GO" id="GO:0061789">
    <property type="term" value="P:dense core granule priming"/>
    <property type="evidence" value="ECO:0007669"/>
    <property type="project" value="TreeGrafter"/>
</dbReference>
<keyword evidence="3" id="KW-1185">Reference proteome</keyword>
<feature type="compositionally biased region" description="Polar residues" evidence="1">
    <location>
        <begin position="231"/>
        <end position="246"/>
    </location>
</feature>
<feature type="domain" description="C2" evidence="2">
    <location>
        <begin position="1"/>
        <end position="97"/>
    </location>
</feature>
<evidence type="ECO:0000313" key="3">
    <source>
        <dbReference type="Proteomes" id="UP000095287"/>
    </source>
</evidence>
<dbReference type="GO" id="GO:0030672">
    <property type="term" value="C:synaptic vesicle membrane"/>
    <property type="evidence" value="ECO:0007669"/>
    <property type="project" value="TreeGrafter"/>
</dbReference>
<accession>A0A1I7Z042</accession>
<dbReference type="CDD" id="cd08394">
    <property type="entry name" value="C2A_Munc13"/>
    <property type="match status" value="1"/>
</dbReference>
<dbReference type="GO" id="GO:0017075">
    <property type="term" value="F:syntaxin-1 binding"/>
    <property type="evidence" value="ECO:0007669"/>
    <property type="project" value="TreeGrafter"/>
</dbReference>
<name>A0A1I7Z042_9BILA</name>
<dbReference type="PANTHER" id="PTHR10480:SF12">
    <property type="entry name" value="UNC-13, ISOFORM E"/>
    <property type="match status" value="1"/>
</dbReference>
<dbReference type="GO" id="GO:0005516">
    <property type="term" value="F:calmodulin binding"/>
    <property type="evidence" value="ECO:0007669"/>
    <property type="project" value="TreeGrafter"/>
</dbReference>
<organism evidence="3 4">
    <name type="scientific">Steinernema glaseri</name>
    <dbReference type="NCBI Taxonomy" id="37863"/>
    <lineage>
        <taxon>Eukaryota</taxon>
        <taxon>Metazoa</taxon>
        <taxon>Ecdysozoa</taxon>
        <taxon>Nematoda</taxon>
        <taxon>Chromadorea</taxon>
        <taxon>Rhabditida</taxon>
        <taxon>Tylenchina</taxon>
        <taxon>Panagrolaimomorpha</taxon>
        <taxon>Strongyloidoidea</taxon>
        <taxon>Steinernematidae</taxon>
        <taxon>Steinernema</taxon>
    </lineage>
</organism>
<dbReference type="SUPFAM" id="SSF49562">
    <property type="entry name" value="C2 domain (Calcium/lipid-binding domain, CaLB)"/>
    <property type="match status" value="1"/>
</dbReference>
<dbReference type="Gene3D" id="2.60.40.150">
    <property type="entry name" value="C2 domain"/>
    <property type="match status" value="1"/>
</dbReference>
<dbReference type="GO" id="GO:0098831">
    <property type="term" value="C:presynaptic active zone cytoplasmic component"/>
    <property type="evidence" value="ECO:0007669"/>
    <property type="project" value="TreeGrafter"/>
</dbReference>
<dbReference type="GO" id="GO:0042734">
    <property type="term" value="C:presynaptic membrane"/>
    <property type="evidence" value="ECO:0007669"/>
    <property type="project" value="TreeGrafter"/>
</dbReference>
<dbReference type="InterPro" id="IPR027080">
    <property type="entry name" value="Unc-13"/>
</dbReference>
<dbReference type="PROSITE" id="PS50004">
    <property type="entry name" value="C2"/>
    <property type="match status" value="1"/>
</dbReference>
<dbReference type="GO" id="GO:0019992">
    <property type="term" value="F:diacylglycerol binding"/>
    <property type="evidence" value="ECO:0007669"/>
    <property type="project" value="InterPro"/>
</dbReference>
<dbReference type="GO" id="GO:0031594">
    <property type="term" value="C:neuromuscular junction"/>
    <property type="evidence" value="ECO:0007669"/>
    <property type="project" value="TreeGrafter"/>
</dbReference>
<dbReference type="GO" id="GO:0099525">
    <property type="term" value="P:presynaptic dense core vesicle exocytosis"/>
    <property type="evidence" value="ECO:0007669"/>
    <property type="project" value="TreeGrafter"/>
</dbReference>
<dbReference type="InterPro" id="IPR000008">
    <property type="entry name" value="C2_dom"/>
</dbReference>
<dbReference type="GO" id="GO:0016081">
    <property type="term" value="P:synaptic vesicle docking"/>
    <property type="evidence" value="ECO:0007669"/>
    <property type="project" value="TreeGrafter"/>
</dbReference>